<evidence type="ECO:0000313" key="2">
    <source>
        <dbReference type="EMBL" id="AEH50856.1"/>
    </source>
</evidence>
<dbReference type="PANTHER" id="PTHR11669">
    <property type="entry name" value="REPLICATION FACTOR C / DNA POLYMERASE III GAMMA-TAU SUBUNIT"/>
    <property type="match status" value="1"/>
</dbReference>
<proteinExistence type="predicted"/>
<dbReference type="eggNOG" id="COG0470">
    <property type="taxonomic scope" value="Bacteria"/>
</dbReference>
<dbReference type="AlphaFoldDB" id="F7YY45"/>
<dbReference type="Gene3D" id="3.40.50.300">
    <property type="entry name" value="P-loop containing nucleotide triphosphate hydrolases"/>
    <property type="match status" value="1"/>
</dbReference>
<dbReference type="InterPro" id="IPR054510">
    <property type="entry name" value="Tm0771-like_C"/>
</dbReference>
<dbReference type="InterPro" id="IPR027417">
    <property type="entry name" value="P-loop_NTPase"/>
</dbReference>
<accession>F7YY45</accession>
<dbReference type="Pfam" id="PF13177">
    <property type="entry name" value="DNA_pol3_delta2"/>
    <property type="match status" value="1"/>
</dbReference>
<organism evidence="2 3">
    <name type="scientific">Pseudothermotoga thermarum DSM 5069</name>
    <dbReference type="NCBI Taxonomy" id="688269"/>
    <lineage>
        <taxon>Bacteria</taxon>
        <taxon>Thermotogati</taxon>
        <taxon>Thermotogota</taxon>
        <taxon>Thermotogae</taxon>
        <taxon>Thermotogales</taxon>
        <taxon>Thermotogaceae</taxon>
        <taxon>Pseudothermotoga</taxon>
    </lineage>
</organism>
<reference evidence="2 3" key="1">
    <citation type="submission" date="2010-11" db="EMBL/GenBank/DDBJ databases">
        <title>The complete genome of Thermotoga thermarum DSM 5069.</title>
        <authorList>
            <consortium name="US DOE Joint Genome Institute (JGI-PGF)"/>
            <person name="Lucas S."/>
            <person name="Copeland A."/>
            <person name="Lapidus A."/>
            <person name="Bruce D."/>
            <person name="Goodwin L."/>
            <person name="Pitluck S."/>
            <person name="Kyrpides N."/>
            <person name="Mavromatis K."/>
            <person name="Ivanova N."/>
            <person name="Zeytun A."/>
            <person name="Brettin T."/>
            <person name="Detter J.C."/>
            <person name="Tapia R."/>
            <person name="Han C."/>
            <person name="Land M."/>
            <person name="Hauser L."/>
            <person name="Markowitz V."/>
            <person name="Cheng J.-F."/>
            <person name="Hugenholtz P."/>
            <person name="Woyke T."/>
            <person name="Wu D."/>
            <person name="Spring S."/>
            <person name="Schroeder M."/>
            <person name="Brambilla E."/>
            <person name="Klenk H.-P."/>
            <person name="Eisen J.A."/>
        </authorList>
    </citation>
    <scope>NUCLEOTIDE SEQUENCE [LARGE SCALE GENOMIC DNA]</scope>
    <source>
        <strain evidence="2 3">DSM 5069</strain>
    </source>
</reference>
<keyword evidence="3" id="KW-1185">Reference proteome</keyword>
<protein>
    <recommendedName>
        <fullName evidence="1">Tm0771-like C-terminal domain-containing protein</fullName>
    </recommendedName>
</protein>
<dbReference type="GO" id="GO:0006261">
    <property type="term" value="P:DNA-templated DNA replication"/>
    <property type="evidence" value="ECO:0007669"/>
    <property type="project" value="TreeGrafter"/>
</dbReference>
<dbReference type="KEGG" id="tta:Theth_0771"/>
<dbReference type="InterPro" id="IPR050238">
    <property type="entry name" value="DNA_Rep/Repair_Clamp_Loader"/>
</dbReference>
<feature type="domain" description="Tm0771-like C-terminal" evidence="1">
    <location>
        <begin position="209"/>
        <end position="292"/>
    </location>
</feature>
<dbReference type="SUPFAM" id="SSF52540">
    <property type="entry name" value="P-loop containing nucleoside triphosphate hydrolases"/>
    <property type="match status" value="1"/>
</dbReference>
<dbReference type="HOGENOM" id="CLU_1000218_0_0_0"/>
<dbReference type="PANTHER" id="PTHR11669:SF8">
    <property type="entry name" value="DNA POLYMERASE III SUBUNIT DELTA"/>
    <property type="match status" value="1"/>
</dbReference>
<name>F7YY45_9THEM</name>
<gene>
    <name evidence="2" type="ORF">Theth_0771</name>
</gene>
<dbReference type="Proteomes" id="UP000006804">
    <property type="component" value="Chromosome"/>
</dbReference>
<sequence>MQMMELLDKTAERIKWFFEKNVGSSICIRCKMRGLAEALIPKVLKELTKDYLLFEEVGIDDVRTIIDFLSVASTNDAKIVVIFQAENMLAEASNALLKTLEEPPSKSTIALVTMRYNDLLPTIRSRVKTFDLYLPKELFEKLREKLYGTEYFDCLYKLACSDFDVLEYLLENAVPTPRNFSVNLLLDLFGNEKLNAQQKILLLYMLNNLIDEMKTKDYDFILETHAQIVSKSEKLDLSYLIIECCRIIQLILESKQIHNLQFARFLDSILSNKLKNFNSSLALFNLLILSRRISRR</sequence>
<dbReference type="Pfam" id="PF22227">
    <property type="entry name" value="DNA_pol3_gamma_R_C"/>
    <property type="match status" value="1"/>
</dbReference>
<dbReference type="Gene3D" id="1.20.272.10">
    <property type="match status" value="1"/>
</dbReference>
<dbReference type="STRING" id="688269.Theth_0771"/>
<dbReference type="PATRIC" id="fig|688269.3.peg.795"/>
<dbReference type="EMBL" id="CP002351">
    <property type="protein sequence ID" value="AEH50856.1"/>
    <property type="molecule type" value="Genomic_DNA"/>
</dbReference>
<evidence type="ECO:0000259" key="1">
    <source>
        <dbReference type="Pfam" id="PF22227"/>
    </source>
</evidence>
<evidence type="ECO:0000313" key="3">
    <source>
        <dbReference type="Proteomes" id="UP000006804"/>
    </source>
</evidence>